<dbReference type="AlphaFoldDB" id="A0A1G8J2F3"/>
<evidence type="ECO:0000313" key="2">
    <source>
        <dbReference type="EMBL" id="SDI25419.1"/>
    </source>
</evidence>
<feature type="compositionally biased region" description="Basic and acidic residues" evidence="1">
    <location>
        <begin position="7"/>
        <end position="26"/>
    </location>
</feature>
<dbReference type="RefSeq" id="WP_074586478.1">
    <property type="nucleotide sequence ID" value="NZ_FNEI01000001.1"/>
</dbReference>
<evidence type="ECO:0000313" key="3">
    <source>
        <dbReference type="Proteomes" id="UP000182130"/>
    </source>
</evidence>
<evidence type="ECO:0000256" key="1">
    <source>
        <dbReference type="SAM" id="MobiDB-lite"/>
    </source>
</evidence>
<gene>
    <name evidence="2" type="ORF">SAMN05216555_101438</name>
</gene>
<name>A0A1G8J2F3_9MICC</name>
<dbReference type="EMBL" id="FNEI01000001">
    <property type="protein sequence ID" value="SDI25419.1"/>
    <property type="molecule type" value="Genomic_DNA"/>
</dbReference>
<dbReference type="Proteomes" id="UP000182130">
    <property type="component" value="Unassembled WGS sequence"/>
</dbReference>
<accession>A0A1G8J2F3</accession>
<dbReference type="STRING" id="1045773.SAMN05216555_101438"/>
<organism evidence="2 3">
    <name type="scientific">Arthrobacter cupressi</name>
    <dbReference type="NCBI Taxonomy" id="1045773"/>
    <lineage>
        <taxon>Bacteria</taxon>
        <taxon>Bacillati</taxon>
        <taxon>Actinomycetota</taxon>
        <taxon>Actinomycetes</taxon>
        <taxon>Micrococcales</taxon>
        <taxon>Micrococcaceae</taxon>
        <taxon>Arthrobacter</taxon>
    </lineage>
</organism>
<feature type="region of interest" description="Disordered" evidence="1">
    <location>
        <begin position="1"/>
        <end position="26"/>
    </location>
</feature>
<sequence>MCYPYSKDFRWDTKKDASRETEERKEPHVDAKGTFWAFPRRRRDFSAPREPVIDRSRERV</sequence>
<reference evidence="3" key="1">
    <citation type="submission" date="2016-10" db="EMBL/GenBank/DDBJ databases">
        <authorList>
            <person name="Varghese N."/>
            <person name="Submissions S."/>
        </authorList>
    </citation>
    <scope>NUCLEOTIDE SEQUENCE [LARGE SCALE GENOMIC DNA]</scope>
    <source>
        <strain evidence="3">CGMCC 1.10783</strain>
    </source>
</reference>
<protein>
    <submittedName>
        <fullName evidence="2">Uncharacterized protein</fullName>
    </submittedName>
</protein>
<keyword evidence="3" id="KW-1185">Reference proteome</keyword>
<proteinExistence type="predicted"/>
<dbReference type="OrthoDB" id="4952810at2"/>